<protein>
    <recommendedName>
        <fullName evidence="1">DUF58 domain-containing protein</fullName>
    </recommendedName>
</protein>
<dbReference type="SUPFAM" id="SSF53300">
    <property type="entry name" value="vWA-like"/>
    <property type="match status" value="1"/>
</dbReference>
<dbReference type="Pfam" id="PF01882">
    <property type="entry name" value="DUF58"/>
    <property type="match status" value="1"/>
</dbReference>
<dbReference type="EMBL" id="FLQZ01000001">
    <property type="protein sequence ID" value="SBT11319.1"/>
    <property type="molecule type" value="Genomic_DNA"/>
</dbReference>
<dbReference type="AlphaFoldDB" id="A0A1C3J844"/>
<evidence type="ECO:0000259" key="1">
    <source>
        <dbReference type="Pfam" id="PF01882"/>
    </source>
</evidence>
<feature type="domain" description="DUF58" evidence="1">
    <location>
        <begin position="55"/>
        <end position="237"/>
    </location>
</feature>
<accession>A0A1C3J844</accession>
<keyword evidence="3" id="KW-1185">Reference proteome</keyword>
<evidence type="ECO:0000313" key="2">
    <source>
        <dbReference type="EMBL" id="SBT11319.1"/>
    </source>
</evidence>
<dbReference type="PANTHER" id="PTHR33608:SF12">
    <property type="entry name" value="DUF58 DOMAIN-CONTAINING PROTEIN"/>
    <property type="match status" value="1"/>
</dbReference>
<reference evidence="3" key="1">
    <citation type="submission" date="2016-06" db="EMBL/GenBank/DDBJ databases">
        <authorList>
            <person name="Rodrigo-Torres L."/>
            <person name="Arahal D.R."/>
        </authorList>
    </citation>
    <scope>NUCLEOTIDE SEQUENCE [LARGE SCALE GENOMIC DNA]</scope>
    <source>
        <strain evidence="3">CECT 7224</strain>
    </source>
</reference>
<dbReference type="InterPro" id="IPR002881">
    <property type="entry name" value="DUF58"/>
</dbReference>
<evidence type="ECO:0000313" key="3">
    <source>
        <dbReference type="Proteomes" id="UP000092819"/>
    </source>
</evidence>
<dbReference type="PANTHER" id="PTHR33608">
    <property type="entry name" value="BLL2464 PROTEIN"/>
    <property type="match status" value="1"/>
</dbReference>
<proteinExistence type="predicted"/>
<organism evidence="2 3">
    <name type="scientific">Vibrio celticus</name>
    <dbReference type="NCBI Taxonomy" id="446372"/>
    <lineage>
        <taxon>Bacteria</taxon>
        <taxon>Pseudomonadati</taxon>
        <taxon>Pseudomonadota</taxon>
        <taxon>Gammaproteobacteria</taxon>
        <taxon>Vibrionales</taxon>
        <taxon>Vibrionaceae</taxon>
        <taxon>Vibrio</taxon>
    </lineage>
</organism>
<dbReference type="InterPro" id="IPR036465">
    <property type="entry name" value="vWFA_dom_sf"/>
</dbReference>
<sequence>MMLPAHSNGYDLCLKELLHYRQASVRWMPPARSIWSHLSGYHPSSKKGRGMDFAEVRPYQLGDDVRSIDWRITARTGKPYTKLYTEESERPTMLVVDVSTSMQMGTKLLYKSVQAGHLASLLCWLSVAQKDRIGGIIFNQHEVKDCAPVARQDGVLHLLNALITLNSMPAEPHSSSQHSALIFERVLEQLTRLCPKGSDVIFISDFLGLSPRAENVMLRLAKHNSIRLVHISDPIEQGDTSFRQQAWVADSTGYCRINFGNSSHRESLKQDFEQRITHLAHVSRRLQASFYQLSSGDSLVDQLGGLHDK</sequence>
<dbReference type="Proteomes" id="UP000092819">
    <property type="component" value="Unassembled WGS sequence"/>
</dbReference>
<name>A0A1C3J844_9VIBR</name>
<gene>
    <name evidence="2" type="ORF">VCE7224_00035</name>
</gene>